<evidence type="ECO:0000313" key="3">
    <source>
        <dbReference type="Proteomes" id="UP001521137"/>
    </source>
</evidence>
<gene>
    <name evidence="2" type="ORF">L0668_00335</name>
</gene>
<reference evidence="2 3" key="1">
    <citation type="submission" date="2022-01" db="EMBL/GenBank/DDBJ databases">
        <title>Paraglaciecola sp. G1-23.</title>
        <authorList>
            <person name="Jin M.S."/>
            <person name="Han D.M."/>
            <person name="Kim H.M."/>
            <person name="Jeon C.O."/>
        </authorList>
    </citation>
    <scope>NUCLEOTIDE SEQUENCE [LARGE SCALE GENOMIC DNA]</scope>
    <source>
        <strain evidence="2 3">G1-23</strain>
    </source>
</reference>
<name>A0ABS9D0W3_9ALTE</name>
<evidence type="ECO:0008006" key="4">
    <source>
        <dbReference type="Google" id="ProtNLM"/>
    </source>
</evidence>
<comment type="caution">
    <text evidence="2">The sequence shown here is derived from an EMBL/GenBank/DDBJ whole genome shotgun (WGS) entry which is preliminary data.</text>
</comment>
<organism evidence="2 3">
    <name type="scientific">Paraglaciecola algarum</name>
    <dbReference type="NCBI Taxonomy" id="3050085"/>
    <lineage>
        <taxon>Bacteria</taxon>
        <taxon>Pseudomonadati</taxon>
        <taxon>Pseudomonadota</taxon>
        <taxon>Gammaproteobacteria</taxon>
        <taxon>Alteromonadales</taxon>
        <taxon>Alteromonadaceae</taxon>
        <taxon>Paraglaciecola</taxon>
    </lineage>
</organism>
<evidence type="ECO:0000313" key="2">
    <source>
        <dbReference type="EMBL" id="MCF2946542.1"/>
    </source>
</evidence>
<dbReference type="Proteomes" id="UP001521137">
    <property type="component" value="Unassembled WGS sequence"/>
</dbReference>
<keyword evidence="1" id="KW-0812">Transmembrane</keyword>
<sequence>MSKYRVELQKSRLEVTFLIGTFGVLATSFWTWKPDIMPFQWILQLVLSCGVLCIGVKKVLVQQTKLPLVISFTEKGEWLELTNTLQSSWLINHDSRIMGVILLLRVTSALNPSLGKWLIIYKDQVSEADFRRLCRAIIYQQQNLGS</sequence>
<proteinExistence type="predicted"/>
<dbReference type="Pfam" id="PF07254">
    <property type="entry name" value="Cpta_toxin"/>
    <property type="match status" value="1"/>
</dbReference>
<keyword evidence="1" id="KW-1133">Transmembrane helix</keyword>
<evidence type="ECO:0000256" key="1">
    <source>
        <dbReference type="SAM" id="Phobius"/>
    </source>
</evidence>
<accession>A0ABS9D0W3</accession>
<keyword evidence="3" id="KW-1185">Reference proteome</keyword>
<feature type="transmembrane region" description="Helical" evidence="1">
    <location>
        <begin position="12"/>
        <end position="32"/>
    </location>
</feature>
<keyword evidence="1" id="KW-0472">Membrane</keyword>
<dbReference type="EMBL" id="JAKGAS010000001">
    <property type="protein sequence ID" value="MCF2946542.1"/>
    <property type="molecule type" value="Genomic_DNA"/>
</dbReference>
<dbReference type="InterPro" id="IPR009883">
    <property type="entry name" value="YgfX"/>
</dbReference>
<feature type="transmembrane region" description="Helical" evidence="1">
    <location>
        <begin position="38"/>
        <end position="56"/>
    </location>
</feature>
<dbReference type="RefSeq" id="WP_235310073.1">
    <property type="nucleotide sequence ID" value="NZ_JAKGAS010000001.1"/>
</dbReference>
<protein>
    <recommendedName>
        <fullName evidence="4">Toxin CptA</fullName>
    </recommendedName>
</protein>